<name>A0ABN0U450_9PSEU</name>
<evidence type="ECO:0000313" key="4">
    <source>
        <dbReference type="Proteomes" id="UP001500416"/>
    </source>
</evidence>
<comment type="caution">
    <text evidence="3">The sequence shown here is derived from an EMBL/GenBank/DDBJ whole genome shotgun (WGS) entry which is preliminary data.</text>
</comment>
<keyword evidence="2" id="KW-1133">Transmembrane helix</keyword>
<evidence type="ECO:0000256" key="1">
    <source>
        <dbReference type="SAM" id="MobiDB-lite"/>
    </source>
</evidence>
<dbReference type="RefSeq" id="WP_343935485.1">
    <property type="nucleotide sequence ID" value="NZ_BAAABU010000008.1"/>
</dbReference>
<feature type="transmembrane region" description="Helical" evidence="2">
    <location>
        <begin position="36"/>
        <end position="59"/>
    </location>
</feature>
<reference evidence="3 4" key="1">
    <citation type="journal article" date="2019" name="Int. J. Syst. Evol. Microbiol.">
        <title>The Global Catalogue of Microorganisms (GCM) 10K type strain sequencing project: providing services to taxonomists for standard genome sequencing and annotation.</title>
        <authorList>
            <consortium name="The Broad Institute Genomics Platform"/>
            <consortium name="The Broad Institute Genome Sequencing Center for Infectious Disease"/>
            <person name="Wu L."/>
            <person name="Ma J."/>
        </authorList>
    </citation>
    <scope>NUCLEOTIDE SEQUENCE [LARGE SCALE GENOMIC DNA]</scope>
    <source>
        <strain evidence="3 4">JCM 3380</strain>
    </source>
</reference>
<sequence>MRGRSAALGVVVGTVSTLVTTGVATAGTTVVAAAPVSLNAPVGIAAVAFGVVGLVTGLIRRRRAVQRVESGPNARVEPVQPTEPAVTLPTTALPTPALDAAKS</sequence>
<dbReference type="Proteomes" id="UP001500416">
    <property type="component" value="Unassembled WGS sequence"/>
</dbReference>
<dbReference type="EMBL" id="BAAABU010000008">
    <property type="protein sequence ID" value="GAA0238116.1"/>
    <property type="molecule type" value="Genomic_DNA"/>
</dbReference>
<feature type="compositionally biased region" description="Low complexity" evidence="1">
    <location>
        <begin position="82"/>
        <end position="103"/>
    </location>
</feature>
<gene>
    <name evidence="3" type="ORF">GCM10010492_41540</name>
</gene>
<keyword evidence="2" id="KW-0472">Membrane</keyword>
<keyword evidence="4" id="KW-1185">Reference proteome</keyword>
<evidence type="ECO:0000256" key="2">
    <source>
        <dbReference type="SAM" id="Phobius"/>
    </source>
</evidence>
<accession>A0ABN0U450</accession>
<evidence type="ECO:0000313" key="3">
    <source>
        <dbReference type="EMBL" id="GAA0238116.1"/>
    </source>
</evidence>
<protein>
    <submittedName>
        <fullName evidence="3">Uncharacterized protein</fullName>
    </submittedName>
</protein>
<keyword evidence="2" id="KW-0812">Transmembrane</keyword>
<proteinExistence type="predicted"/>
<organism evidence="3 4">
    <name type="scientific">Saccharothrix mutabilis subsp. mutabilis</name>
    <dbReference type="NCBI Taxonomy" id="66855"/>
    <lineage>
        <taxon>Bacteria</taxon>
        <taxon>Bacillati</taxon>
        <taxon>Actinomycetota</taxon>
        <taxon>Actinomycetes</taxon>
        <taxon>Pseudonocardiales</taxon>
        <taxon>Pseudonocardiaceae</taxon>
        <taxon>Saccharothrix</taxon>
    </lineage>
</organism>
<feature type="region of interest" description="Disordered" evidence="1">
    <location>
        <begin position="67"/>
        <end position="103"/>
    </location>
</feature>